<dbReference type="InterPro" id="IPR029055">
    <property type="entry name" value="Ntn_hydrolases_N"/>
</dbReference>
<reference evidence="2" key="1">
    <citation type="submission" date="2020-07" db="EMBL/GenBank/DDBJ databases">
        <title>Severe corrosion of carbon steel in oil field produced water can be linked to methanogenic archaea containing a special type of NiFe hydrogenase.</title>
        <authorList>
            <person name="Lahme S."/>
            <person name="Mand J."/>
            <person name="Longwell J."/>
            <person name="Smith R."/>
            <person name="Enning D."/>
        </authorList>
    </citation>
    <scope>NUCLEOTIDE SEQUENCE</scope>
    <source>
        <strain evidence="2">MIC098Bin6</strain>
    </source>
</reference>
<protein>
    <recommendedName>
        <fullName evidence="1">Glutamine amidotransferase type-2 domain-containing protein</fullName>
    </recommendedName>
</protein>
<sequence>MCGIVVYYGNAQNRLTRILTGMWAIIYRAPDSTGIGLVGSDLEPLKIRRALGSVENLIDRLMLDPVFEEADLQAGAFMADDMDSQAGYIARFQKRLLAHEGFSFHEAASFPTWSQMTNLQNPVQVMPGTCGDPRIRKIFAVDSPKALKAAMDYLIQTYDLPVAVVEKLIRNELAVQVDAAEKSGALAVDRSDLFDEFKRIFNRYAYDETPVRPRRVVSKQGQKNPFARKYVWHFLRKVRITLPADYTTDGIAHLFRYLDAWVLNGLTPEAAENIQLIFETFWKAQTDRPVRHWQILYRIERTCNVYGLAVTAVLAHYQTKIYMHRAQAAPAGPYMPVGHVPGPTHPLLLLSMVQPVIGQGRWALQSAISVRNA</sequence>
<dbReference type="PROSITE" id="PS51278">
    <property type="entry name" value="GATASE_TYPE_2"/>
    <property type="match status" value="1"/>
</dbReference>
<name>A0A931CVT1_9BACT</name>
<feature type="non-terminal residue" evidence="2">
    <location>
        <position position="373"/>
    </location>
</feature>
<accession>A0A931CVT1</accession>
<proteinExistence type="predicted"/>
<dbReference type="AlphaFoldDB" id="A0A931CVT1"/>
<evidence type="ECO:0000259" key="1">
    <source>
        <dbReference type="PROSITE" id="PS51278"/>
    </source>
</evidence>
<organism evidence="2 3">
    <name type="scientific">Desulfotignum balticum</name>
    <dbReference type="NCBI Taxonomy" id="115781"/>
    <lineage>
        <taxon>Bacteria</taxon>
        <taxon>Pseudomonadati</taxon>
        <taxon>Thermodesulfobacteriota</taxon>
        <taxon>Desulfobacteria</taxon>
        <taxon>Desulfobacterales</taxon>
        <taxon>Desulfobacteraceae</taxon>
        <taxon>Desulfotignum</taxon>
    </lineage>
</organism>
<dbReference type="Proteomes" id="UP000706172">
    <property type="component" value="Unassembled WGS sequence"/>
</dbReference>
<comment type="caution">
    <text evidence="2">The sequence shown here is derived from an EMBL/GenBank/DDBJ whole genome shotgun (WGS) entry which is preliminary data.</text>
</comment>
<evidence type="ECO:0000313" key="3">
    <source>
        <dbReference type="Proteomes" id="UP000706172"/>
    </source>
</evidence>
<gene>
    <name evidence="2" type="ORF">H0S81_06965</name>
</gene>
<dbReference type="SUPFAM" id="SSF56235">
    <property type="entry name" value="N-terminal nucleophile aminohydrolases (Ntn hydrolases)"/>
    <property type="match status" value="1"/>
</dbReference>
<feature type="domain" description="Glutamine amidotransferase type-2" evidence="1">
    <location>
        <begin position="2"/>
        <end position="373"/>
    </location>
</feature>
<evidence type="ECO:0000313" key="2">
    <source>
        <dbReference type="EMBL" id="MBG0779651.1"/>
    </source>
</evidence>
<dbReference type="InterPro" id="IPR017932">
    <property type="entry name" value="GATase_2_dom"/>
</dbReference>
<dbReference type="EMBL" id="JACCQK010000393">
    <property type="protein sequence ID" value="MBG0779651.1"/>
    <property type="molecule type" value="Genomic_DNA"/>
</dbReference>